<proteinExistence type="predicted"/>
<evidence type="ECO:0000313" key="1">
    <source>
        <dbReference type="EMBL" id="CAB4153416.1"/>
    </source>
</evidence>
<accession>A0A6J5N7N1</accession>
<name>A0A6J5N7N1_9CAUD</name>
<dbReference type="EMBL" id="LR796594">
    <property type="protein sequence ID" value="CAB4153416.1"/>
    <property type="molecule type" value="Genomic_DNA"/>
</dbReference>
<reference evidence="1" key="1">
    <citation type="submission" date="2020-04" db="EMBL/GenBank/DDBJ databases">
        <authorList>
            <person name="Chiriac C."/>
            <person name="Salcher M."/>
            <person name="Ghai R."/>
            <person name="Kavagutti S V."/>
        </authorList>
    </citation>
    <scope>NUCLEOTIDE SEQUENCE</scope>
</reference>
<organism evidence="1">
    <name type="scientific">uncultured Caudovirales phage</name>
    <dbReference type="NCBI Taxonomy" id="2100421"/>
    <lineage>
        <taxon>Viruses</taxon>
        <taxon>Duplodnaviria</taxon>
        <taxon>Heunggongvirae</taxon>
        <taxon>Uroviricota</taxon>
        <taxon>Caudoviricetes</taxon>
        <taxon>Peduoviridae</taxon>
        <taxon>Maltschvirus</taxon>
        <taxon>Maltschvirus maltsch</taxon>
    </lineage>
</organism>
<protein>
    <submittedName>
        <fullName evidence="1">Uncharacterized protein</fullName>
    </submittedName>
</protein>
<sequence>MVEKIDVINGVVYVYNSDMELINSVNVDTLQGLDLTYLNECKLFTLNISQPTKRVIKFSELQGIDASAVFFETLYENMNEQQLLDFDSFVTLISSLI</sequence>
<gene>
    <name evidence="1" type="ORF">UFOVP622_32</name>
</gene>